<name>A0A0K0E1T5_STRER</name>
<accession>A0A0K0E1T5</accession>
<dbReference type="AlphaFoldDB" id="A0A0K0E1T5"/>
<dbReference type="WBParaSite" id="SSTP_0000345400.1">
    <property type="protein sequence ID" value="SSTP_0000345400.1"/>
    <property type="gene ID" value="SSTP_0000345400"/>
</dbReference>
<sequence>MDLPYSKLLKCQVMLINENNEKTIMTSLNSTSFFNAFNFKSSKTDEILRNLNDYVTNNIDKENYDVLFEKVTKYFEQAVNKDSISCIISDVENSIEEECKRNMKKDELLNYRSEPRLYSSREYLAIERFNKNEFSQFFINKIRCMLNFIEHYKSKDVFFTFPKDIKAIYHTFVYDGFHVSECQLDKELEILYKKFVIIYSTLFSKNFSSIKYRKGILKELKFLKGCLQFVAFEMDRRFMRLKKYMIHFGEQYIKKEIGVSTSKRLEDLLELPSSYFFYQFRKRSKYKSKKFRTLKTNQNHGKKNVIII</sequence>
<proteinExistence type="predicted"/>
<organism evidence="1">
    <name type="scientific">Strongyloides stercoralis</name>
    <name type="common">Threadworm</name>
    <dbReference type="NCBI Taxonomy" id="6248"/>
    <lineage>
        <taxon>Eukaryota</taxon>
        <taxon>Metazoa</taxon>
        <taxon>Ecdysozoa</taxon>
        <taxon>Nematoda</taxon>
        <taxon>Chromadorea</taxon>
        <taxon>Rhabditida</taxon>
        <taxon>Tylenchina</taxon>
        <taxon>Panagrolaimomorpha</taxon>
        <taxon>Strongyloidoidea</taxon>
        <taxon>Strongyloididae</taxon>
        <taxon>Strongyloides</taxon>
    </lineage>
</organism>
<reference evidence="1" key="1">
    <citation type="submission" date="2015-08" db="UniProtKB">
        <authorList>
            <consortium name="WormBaseParasite"/>
        </authorList>
    </citation>
    <scope>IDENTIFICATION</scope>
</reference>
<protein>
    <submittedName>
        <fullName evidence="1">Uncharacterized protein</fullName>
    </submittedName>
</protein>
<evidence type="ECO:0000313" key="1">
    <source>
        <dbReference type="WBParaSite" id="SSTP_0000345400.1"/>
    </source>
</evidence>